<name>A0A428HK33_STRCR</name>
<dbReference type="AlphaFoldDB" id="A0A428HK33"/>
<dbReference type="Proteomes" id="UP000278843">
    <property type="component" value="Unassembled WGS sequence"/>
</dbReference>
<proteinExistence type="predicted"/>
<reference evidence="1 2" key="1">
    <citation type="submission" date="2018-11" db="EMBL/GenBank/DDBJ databases">
        <title>Species Designations Belie Phenotypic and Genotypic Heterogeneity in Oral Streptococci.</title>
        <authorList>
            <person name="Velsko I."/>
        </authorList>
    </citation>
    <scope>NUCLEOTIDE SEQUENCE [LARGE SCALE GENOMIC DNA]</scope>
    <source>
        <strain evidence="1 2">BCC13</strain>
    </source>
</reference>
<evidence type="ECO:0000313" key="1">
    <source>
        <dbReference type="EMBL" id="RSJ96198.1"/>
    </source>
</evidence>
<evidence type="ECO:0000313" key="2">
    <source>
        <dbReference type="Proteomes" id="UP000278843"/>
    </source>
</evidence>
<gene>
    <name evidence="1" type="ORF">D8790_04640</name>
</gene>
<organism evidence="1 2">
    <name type="scientific">Streptococcus cristatus</name>
    <dbReference type="NCBI Taxonomy" id="45634"/>
    <lineage>
        <taxon>Bacteria</taxon>
        <taxon>Bacillati</taxon>
        <taxon>Bacillota</taxon>
        <taxon>Bacilli</taxon>
        <taxon>Lactobacillales</taxon>
        <taxon>Streptococcaceae</taxon>
        <taxon>Streptococcus</taxon>
    </lineage>
</organism>
<accession>A0A428HK33</accession>
<dbReference type="EMBL" id="RJPU01000002">
    <property type="protein sequence ID" value="RSJ96198.1"/>
    <property type="molecule type" value="Genomic_DNA"/>
</dbReference>
<comment type="caution">
    <text evidence="1">The sequence shown here is derived from an EMBL/GenBank/DDBJ whole genome shotgun (WGS) entry which is preliminary data.</text>
</comment>
<protein>
    <submittedName>
        <fullName evidence="1">Uncharacterized protein</fullName>
    </submittedName>
</protein>
<sequence>MKPEEYAWNVHERKCYENDQVILPSSYKLKILDDGEKRLELELVLEQLPQGKLARWL</sequence>